<protein>
    <recommendedName>
        <fullName evidence="1">CxC2-like cysteine cluster KDZ transposase-associated domain-containing protein</fullName>
    </recommendedName>
</protein>
<dbReference type="RefSeq" id="XP_007767403.1">
    <property type="nucleotide sequence ID" value="XM_007769213.1"/>
</dbReference>
<dbReference type="OMA" id="CHGIHEV"/>
<keyword evidence="3" id="KW-1185">Reference proteome</keyword>
<comment type="caution">
    <text evidence="2">The sequence shown here is derived from an EMBL/GenBank/DDBJ whole genome shotgun (WGS) entry which is preliminary data.</text>
</comment>
<evidence type="ECO:0000259" key="1">
    <source>
        <dbReference type="Pfam" id="PF18803"/>
    </source>
</evidence>
<dbReference type="KEGG" id="cput:CONPUDRAFT_54582"/>
<dbReference type="Pfam" id="PF18803">
    <property type="entry name" value="CxC2"/>
    <property type="match status" value="1"/>
</dbReference>
<gene>
    <name evidence="2" type="ORF">CONPUDRAFT_54582</name>
</gene>
<feature type="domain" description="CxC2-like cysteine cluster KDZ transposase-associated" evidence="1">
    <location>
        <begin position="42"/>
        <end position="149"/>
    </location>
</feature>
<sequence length="163" mass="18288">YKCVDCLGACLVCQACMVEMHTSNPLHCVKQWMGNFFEKTTLKKLGMQIQLGHPSGVTCTKPTPLFADDFVVIDCHGIHEVNLDFCDCITAQRNIKELLRCSLFPGSTDDPRTAATFSVLNQYLKLLYESKVSAYKFYQLLAQQTSNTGVKESRVCHPPSLMQ</sequence>
<organism evidence="2 3">
    <name type="scientific">Coniophora puteana (strain RWD-64-598)</name>
    <name type="common">Brown rot fungus</name>
    <dbReference type="NCBI Taxonomy" id="741705"/>
    <lineage>
        <taxon>Eukaryota</taxon>
        <taxon>Fungi</taxon>
        <taxon>Dikarya</taxon>
        <taxon>Basidiomycota</taxon>
        <taxon>Agaricomycotina</taxon>
        <taxon>Agaricomycetes</taxon>
        <taxon>Agaricomycetidae</taxon>
        <taxon>Boletales</taxon>
        <taxon>Coniophorineae</taxon>
        <taxon>Coniophoraceae</taxon>
        <taxon>Coniophora</taxon>
    </lineage>
</organism>
<feature type="non-terminal residue" evidence="2">
    <location>
        <position position="1"/>
    </location>
</feature>
<dbReference type="GeneID" id="19207678"/>
<dbReference type="Proteomes" id="UP000053558">
    <property type="component" value="Unassembled WGS sequence"/>
</dbReference>
<dbReference type="AlphaFoldDB" id="A0A5M3MS90"/>
<reference evidence="3" key="1">
    <citation type="journal article" date="2012" name="Science">
        <title>The Paleozoic origin of enzymatic lignin decomposition reconstructed from 31 fungal genomes.</title>
        <authorList>
            <person name="Floudas D."/>
            <person name="Binder M."/>
            <person name="Riley R."/>
            <person name="Barry K."/>
            <person name="Blanchette R.A."/>
            <person name="Henrissat B."/>
            <person name="Martinez A.T."/>
            <person name="Otillar R."/>
            <person name="Spatafora J.W."/>
            <person name="Yadav J.S."/>
            <person name="Aerts A."/>
            <person name="Benoit I."/>
            <person name="Boyd A."/>
            <person name="Carlson A."/>
            <person name="Copeland A."/>
            <person name="Coutinho P.M."/>
            <person name="de Vries R.P."/>
            <person name="Ferreira P."/>
            <person name="Findley K."/>
            <person name="Foster B."/>
            <person name="Gaskell J."/>
            <person name="Glotzer D."/>
            <person name="Gorecki P."/>
            <person name="Heitman J."/>
            <person name="Hesse C."/>
            <person name="Hori C."/>
            <person name="Igarashi K."/>
            <person name="Jurgens J.A."/>
            <person name="Kallen N."/>
            <person name="Kersten P."/>
            <person name="Kohler A."/>
            <person name="Kuees U."/>
            <person name="Kumar T.K.A."/>
            <person name="Kuo A."/>
            <person name="LaButti K."/>
            <person name="Larrondo L.F."/>
            <person name="Lindquist E."/>
            <person name="Ling A."/>
            <person name="Lombard V."/>
            <person name="Lucas S."/>
            <person name="Lundell T."/>
            <person name="Martin R."/>
            <person name="McLaughlin D.J."/>
            <person name="Morgenstern I."/>
            <person name="Morin E."/>
            <person name="Murat C."/>
            <person name="Nagy L.G."/>
            <person name="Nolan M."/>
            <person name="Ohm R.A."/>
            <person name="Patyshakuliyeva A."/>
            <person name="Rokas A."/>
            <person name="Ruiz-Duenas F.J."/>
            <person name="Sabat G."/>
            <person name="Salamov A."/>
            <person name="Samejima M."/>
            <person name="Schmutz J."/>
            <person name="Slot J.C."/>
            <person name="St John F."/>
            <person name="Stenlid J."/>
            <person name="Sun H."/>
            <person name="Sun S."/>
            <person name="Syed K."/>
            <person name="Tsang A."/>
            <person name="Wiebenga A."/>
            <person name="Young D."/>
            <person name="Pisabarro A."/>
            <person name="Eastwood D.C."/>
            <person name="Martin F."/>
            <person name="Cullen D."/>
            <person name="Grigoriev I.V."/>
            <person name="Hibbett D.S."/>
        </authorList>
    </citation>
    <scope>NUCLEOTIDE SEQUENCE [LARGE SCALE GENOMIC DNA]</scope>
    <source>
        <strain evidence="3">RWD-64-598 SS2</strain>
    </source>
</reference>
<dbReference type="OrthoDB" id="2682806at2759"/>
<name>A0A5M3MS90_CONPW</name>
<dbReference type="InterPro" id="IPR041457">
    <property type="entry name" value="CxC2_KDZ-assoc"/>
</dbReference>
<accession>A0A5M3MS90</accession>
<proteinExistence type="predicted"/>
<evidence type="ECO:0000313" key="3">
    <source>
        <dbReference type="Proteomes" id="UP000053558"/>
    </source>
</evidence>
<evidence type="ECO:0000313" key="2">
    <source>
        <dbReference type="EMBL" id="EIW82023.1"/>
    </source>
</evidence>
<dbReference type="EMBL" id="JH711577">
    <property type="protein sequence ID" value="EIW82023.1"/>
    <property type="molecule type" value="Genomic_DNA"/>
</dbReference>